<dbReference type="AlphaFoldDB" id="A0A191ZF67"/>
<dbReference type="Proteomes" id="UP000078596">
    <property type="component" value="Chromosome"/>
</dbReference>
<sequence>MPMVVGLLLAACSSQAPKHPFLPWDITVHPDGSSSVFGVQLGKDSLLRFKRLYDQKADLAIFVDPDQKTTLEAYFGTVQVGALSAKVAIVAQATPDMLKSWIESSHVSGDATPSGARKYPLTDDQLLKAQDFPIESITYRPDADYTEALIERHFGKPETILHPDAPNQYWLYPGKGLMITVNKDGRDLFQYIAPKDFGTLKASIPPLKAPTNS</sequence>
<dbReference type="KEGG" id="haz:A9404_03150"/>
<evidence type="ECO:0000313" key="2">
    <source>
        <dbReference type="Proteomes" id="UP000078596"/>
    </source>
</evidence>
<reference evidence="1 2" key="1">
    <citation type="submission" date="2016-06" db="EMBL/GenBank/DDBJ databases">
        <title>Insight into the functional genes involving in sulfur oxidation in Pearl River water.</title>
        <authorList>
            <person name="Luo J."/>
            <person name="Tan X."/>
            <person name="Lin W."/>
        </authorList>
    </citation>
    <scope>NUCLEOTIDE SEQUENCE [LARGE SCALE GENOMIC DNA]</scope>
    <source>
        <strain evidence="1 2">LS2</strain>
    </source>
</reference>
<name>A0A191ZF67_9GAMM</name>
<organism evidence="1 2">
    <name type="scientific">Halothiobacillus diazotrophicus</name>
    <dbReference type="NCBI Taxonomy" id="1860122"/>
    <lineage>
        <taxon>Bacteria</taxon>
        <taxon>Pseudomonadati</taxon>
        <taxon>Pseudomonadota</taxon>
        <taxon>Gammaproteobacteria</taxon>
        <taxon>Chromatiales</taxon>
        <taxon>Halothiobacillaceae</taxon>
        <taxon>Halothiobacillus</taxon>
    </lineage>
</organism>
<protein>
    <submittedName>
        <fullName evidence="1">Uncharacterized protein</fullName>
    </submittedName>
</protein>
<keyword evidence="2" id="KW-1185">Reference proteome</keyword>
<gene>
    <name evidence="1" type="ORF">A9404_03150</name>
</gene>
<proteinExistence type="predicted"/>
<accession>A0A191ZF67</accession>
<dbReference type="STRING" id="1860122.A9404_03150"/>
<evidence type="ECO:0000313" key="1">
    <source>
        <dbReference type="EMBL" id="ANJ66507.1"/>
    </source>
</evidence>
<dbReference type="EMBL" id="CP016027">
    <property type="protein sequence ID" value="ANJ66507.1"/>
    <property type="molecule type" value="Genomic_DNA"/>
</dbReference>